<keyword evidence="2" id="KW-0813">Transport</keyword>
<dbReference type="GO" id="GO:0005524">
    <property type="term" value="F:ATP binding"/>
    <property type="evidence" value="ECO:0007669"/>
    <property type="project" value="UniProtKB-KW"/>
</dbReference>
<evidence type="ECO:0000256" key="3">
    <source>
        <dbReference type="ARBA" id="ARBA00022741"/>
    </source>
</evidence>
<evidence type="ECO:0000313" key="6">
    <source>
        <dbReference type="EMBL" id="MBC3764784.1"/>
    </source>
</evidence>
<dbReference type="CDD" id="cd03230">
    <property type="entry name" value="ABC_DR_subfamily_A"/>
    <property type="match status" value="1"/>
</dbReference>
<accession>A0A8J6LVR2</accession>
<dbReference type="EMBL" id="JACNEP010000002">
    <property type="protein sequence ID" value="MBC3764784.1"/>
    <property type="molecule type" value="Genomic_DNA"/>
</dbReference>
<protein>
    <submittedName>
        <fullName evidence="6">ABC transporter ATP-binding protein</fullName>
    </submittedName>
</protein>
<evidence type="ECO:0000256" key="4">
    <source>
        <dbReference type="ARBA" id="ARBA00022840"/>
    </source>
</evidence>
<dbReference type="PROSITE" id="PS50893">
    <property type="entry name" value="ABC_TRANSPORTER_2"/>
    <property type="match status" value="1"/>
</dbReference>
<dbReference type="PROSITE" id="PS00211">
    <property type="entry name" value="ABC_TRANSPORTER_1"/>
    <property type="match status" value="1"/>
</dbReference>
<evidence type="ECO:0000256" key="1">
    <source>
        <dbReference type="ARBA" id="ARBA00005417"/>
    </source>
</evidence>
<dbReference type="GO" id="GO:0016887">
    <property type="term" value="F:ATP hydrolysis activity"/>
    <property type="evidence" value="ECO:0007669"/>
    <property type="project" value="InterPro"/>
</dbReference>
<evidence type="ECO:0000313" key="7">
    <source>
        <dbReference type="Proteomes" id="UP000601768"/>
    </source>
</evidence>
<evidence type="ECO:0000256" key="2">
    <source>
        <dbReference type="ARBA" id="ARBA00022448"/>
    </source>
</evidence>
<organism evidence="6 7">
    <name type="scientific">Neptunicella marina</name>
    <dbReference type="NCBI Taxonomy" id="2125989"/>
    <lineage>
        <taxon>Bacteria</taxon>
        <taxon>Pseudomonadati</taxon>
        <taxon>Pseudomonadota</taxon>
        <taxon>Gammaproteobacteria</taxon>
        <taxon>Alteromonadales</taxon>
        <taxon>Alteromonadaceae</taxon>
        <taxon>Neptunicella</taxon>
    </lineage>
</organism>
<comment type="caution">
    <text evidence="6">The sequence shown here is derived from an EMBL/GenBank/DDBJ whole genome shotgun (WGS) entry which is preliminary data.</text>
</comment>
<comment type="similarity">
    <text evidence="1">Belongs to the ABC transporter superfamily.</text>
</comment>
<dbReference type="InterPro" id="IPR017871">
    <property type="entry name" value="ABC_transporter-like_CS"/>
</dbReference>
<dbReference type="PANTHER" id="PTHR43335:SF4">
    <property type="entry name" value="ABC TRANSPORTER, ATP-BINDING PROTEIN"/>
    <property type="match status" value="1"/>
</dbReference>
<gene>
    <name evidence="6" type="ORF">H8B19_02775</name>
</gene>
<reference evidence="6" key="1">
    <citation type="journal article" date="2018" name="Int. J. Syst. Evol. Microbiol.">
        <title>Neptunicella marina gen. nov., sp. nov., isolated from surface seawater.</title>
        <authorList>
            <person name="Liu X."/>
            <person name="Lai Q."/>
            <person name="Du Y."/>
            <person name="Zhang X."/>
            <person name="Liu Z."/>
            <person name="Sun F."/>
            <person name="Shao Z."/>
        </authorList>
    </citation>
    <scope>NUCLEOTIDE SEQUENCE</scope>
    <source>
        <strain evidence="6">S27-2</strain>
    </source>
</reference>
<dbReference type="Proteomes" id="UP000601768">
    <property type="component" value="Unassembled WGS sequence"/>
</dbReference>
<dbReference type="SUPFAM" id="SSF52540">
    <property type="entry name" value="P-loop containing nucleoside triphosphate hydrolases"/>
    <property type="match status" value="1"/>
</dbReference>
<dbReference type="Pfam" id="PF00005">
    <property type="entry name" value="ABC_tran"/>
    <property type="match status" value="1"/>
</dbReference>
<dbReference type="InterPro" id="IPR027417">
    <property type="entry name" value="P-loop_NTPase"/>
</dbReference>
<dbReference type="PANTHER" id="PTHR43335">
    <property type="entry name" value="ABC TRANSPORTER, ATP-BINDING PROTEIN"/>
    <property type="match status" value="1"/>
</dbReference>
<keyword evidence="3" id="KW-0547">Nucleotide-binding</keyword>
<reference evidence="6" key="2">
    <citation type="submission" date="2020-08" db="EMBL/GenBank/DDBJ databases">
        <authorList>
            <person name="Lai Q."/>
        </authorList>
    </citation>
    <scope>NUCLEOTIDE SEQUENCE</scope>
    <source>
        <strain evidence="6">S27-2</strain>
    </source>
</reference>
<dbReference type="InterPro" id="IPR003593">
    <property type="entry name" value="AAA+_ATPase"/>
</dbReference>
<dbReference type="Gene3D" id="3.40.50.300">
    <property type="entry name" value="P-loop containing nucleotide triphosphate hydrolases"/>
    <property type="match status" value="1"/>
</dbReference>
<proteinExistence type="inferred from homology"/>
<dbReference type="InterPro" id="IPR003439">
    <property type="entry name" value="ABC_transporter-like_ATP-bd"/>
</dbReference>
<dbReference type="RefSeq" id="WP_186505261.1">
    <property type="nucleotide sequence ID" value="NZ_JACNEP010000002.1"/>
</dbReference>
<keyword evidence="7" id="KW-1185">Reference proteome</keyword>
<dbReference type="SMART" id="SM00382">
    <property type="entry name" value="AAA"/>
    <property type="match status" value="1"/>
</dbReference>
<keyword evidence="4 6" id="KW-0067">ATP-binding</keyword>
<sequence>MSTLVHCQHLSHRYGSKQVLNDISFNIEAGAPVALVGPNGAGKTTLFSLMSGFILPSEGRIEILGQPPGSMAVKNQMQVLPQDAQLDPAFNVGEQLKLYCRLQGMSPKQQQSETERVLELVSMQDSIKAKPTALSHGMRKRVAIAQALIGAPKLVLLDEATAGLDPLHARQIRELIQQLSTDITFLLSSHDLHELERLCDQVLLLEHGQLREHRIQTQTNNVRQLTLVLAKKDPQIEQKISQLTGVTEVRSLSATEILISFDTDIAADLPVTLMAVCFEQQWPFKQLTSGASLETVLFTQ</sequence>
<evidence type="ECO:0000259" key="5">
    <source>
        <dbReference type="PROSITE" id="PS50893"/>
    </source>
</evidence>
<feature type="domain" description="ABC transporter" evidence="5">
    <location>
        <begin position="5"/>
        <end position="232"/>
    </location>
</feature>
<dbReference type="AlphaFoldDB" id="A0A8J6LVR2"/>
<name>A0A8J6LVR2_9ALTE</name>